<dbReference type="Proteomes" id="UP001176021">
    <property type="component" value="Unassembled WGS sequence"/>
</dbReference>
<dbReference type="GO" id="GO:0016746">
    <property type="term" value="F:acyltransferase activity"/>
    <property type="evidence" value="ECO:0007669"/>
    <property type="project" value="UniProtKB-KW"/>
</dbReference>
<dbReference type="SUPFAM" id="SSF55729">
    <property type="entry name" value="Acyl-CoA N-acyltransferases (Nat)"/>
    <property type="match status" value="1"/>
</dbReference>
<evidence type="ECO:0000259" key="1">
    <source>
        <dbReference type="PROSITE" id="PS51186"/>
    </source>
</evidence>
<dbReference type="EMBL" id="JAMJEV010000024">
    <property type="protein sequence ID" value="MDO0825365.1"/>
    <property type="molecule type" value="Genomic_DNA"/>
</dbReference>
<comment type="caution">
    <text evidence="2">The sequence shown here is derived from an EMBL/GenBank/DDBJ whole genome shotgun (WGS) entry which is preliminary data.</text>
</comment>
<evidence type="ECO:0000313" key="2">
    <source>
        <dbReference type="EMBL" id="MDO0825365.1"/>
    </source>
</evidence>
<dbReference type="EC" id="2.3.1.202" evidence="2"/>
<evidence type="ECO:0000313" key="3">
    <source>
        <dbReference type="Proteomes" id="UP001176021"/>
    </source>
</evidence>
<gene>
    <name evidence="2" type="primary">pseH</name>
    <name evidence="2" type="ORF">M8H41_21295</name>
</gene>
<sequence>MLKLVEIEESDLETLMHWRMLPEVTKYMFTEPQLTMEMQKKWFDAINHDPTCRYWIIELENTKIGTVYLTNIDFQNSRCSWGYYIDPSIRGRGFGKLLEYNIFDFVFNELGLNKLMSEVLAFNERVLKIKAKCGSQIEGVLRQHIKKGNTYHDVVVMGILRDEWLGLRTKIDYDKIHIECSTN</sequence>
<dbReference type="InterPro" id="IPR020036">
    <property type="entry name" value="PseH"/>
</dbReference>
<protein>
    <submittedName>
        <fullName evidence="2">UDP-4-amino-4, 6-dideoxy-N-acetyl-beta-L-altrosamine N-acetyltransferase</fullName>
        <ecNumber evidence="2">2.3.1.202</ecNumber>
    </submittedName>
</protein>
<proteinExistence type="predicted"/>
<feature type="domain" description="N-acetyltransferase" evidence="1">
    <location>
        <begin position="2"/>
        <end position="162"/>
    </location>
</feature>
<dbReference type="Pfam" id="PF13302">
    <property type="entry name" value="Acetyltransf_3"/>
    <property type="match status" value="1"/>
</dbReference>
<dbReference type="InterPro" id="IPR016181">
    <property type="entry name" value="Acyl_CoA_acyltransferase"/>
</dbReference>
<keyword evidence="2" id="KW-0012">Acyltransferase</keyword>
<dbReference type="PROSITE" id="PS51186">
    <property type="entry name" value="GNAT"/>
    <property type="match status" value="1"/>
</dbReference>
<dbReference type="PANTHER" id="PTHR43415:SF3">
    <property type="entry name" value="GNAT-FAMILY ACETYLTRANSFERASE"/>
    <property type="match status" value="1"/>
</dbReference>
<dbReference type="InterPro" id="IPR000182">
    <property type="entry name" value="GNAT_dom"/>
</dbReference>
<accession>A0ABT8QVJ3</accession>
<keyword evidence="3" id="KW-1185">Reference proteome</keyword>
<name>A0ABT8QVJ3_9FIRM</name>
<keyword evidence="2" id="KW-0808">Transferase</keyword>
<dbReference type="CDD" id="cd04301">
    <property type="entry name" value="NAT_SF"/>
    <property type="match status" value="1"/>
</dbReference>
<dbReference type="PANTHER" id="PTHR43415">
    <property type="entry name" value="SPERMIDINE N(1)-ACETYLTRANSFERASE"/>
    <property type="match status" value="1"/>
</dbReference>
<organism evidence="2 3">
    <name type="scientific">Desulfosporosinus nitroreducens</name>
    <dbReference type="NCBI Taxonomy" id="2018668"/>
    <lineage>
        <taxon>Bacteria</taxon>
        <taxon>Bacillati</taxon>
        <taxon>Bacillota</taxon>
        <taxon>Clostridia</taxon>
        <taxon>Eubacteriales</taxon>
        <taxon>Desulfitobacteriaceae</taxon>
        <taxon>Desulfosporosinus</taxon>
    </lineage>
</organism>
<reference evidence="2" key="1">
    <citation type="submission" date="2022-05" db="EMBL/GenBank/DDBJ databases">
        <title>Expanded diversity of anoxic marine methylotrophy in a Black Sea sulfate reducing microorganism.</title>
        <authorList>
            <person name="Fischer P.Q."/>
            <person name="Stams A.J.M."/>
            <person name="Villanueva L."/>
            <person name="Sousa D.Z."/>
        </authorList>
    </citation>
    <scope>NUCLEOTIDE SEQUENCE</scope>
    <source>
        <strain evidence="2">P130</strain>
    </source>
</reference>
<dbReference type="Gene3D" id="3.40.630.30">
    <property type="match status" value="1"/>
</dbReference>
<dbReference type="RefSeq" id="WP_302049976.1">
    <property type="nucleotide sequence ID" value="NZ_JAMJEV010000024.1"/>
</dbReference>
<dbReference type="NCBIfam" id="TIGR03585">
    <property type="entry name" value="PseH"/>
    <property type="match status" value="1"/>
</dbReference>